<protein>
    <submittedName>
        <fullName evidence="3">Esterase/lipase</fullName>
    </submittedName>
</protein>
<gene>
    <name evidence="3" type="ORF">FFIC_140590</name>
</gene>
<sequence>MTQKFMYGTDSNQFGELSLPEGPAEKKFPVVVSIHGGFWKDKYDHSDFTDLDKQLVANGLATWNIEYRRVGPSGGGYPRTFEDVTNAVNYLTTLAKDHPLDLDRVVVIGHSAGGHLALWAASRYQHQADELGQPVQINFTGVVSMAGVTDLEAMWVDQQPLPMMKDIVPNFMGALPAEAPDRYRLASPIDLVPIKTKTVLVHGTSDDKVPVELSQSYYQKAQAAGDSVQLVELPGVGHFDLIDGASPAWGAVKEAVNRLLDKE</sequence>
<dbReference type="RefSeq" id="WP_061992883.1">
    <property type="nucleotide sequence ID" value="NZ_DF967991.1"/>
</dbReference>
<evidence type="ECO:0000259" key="2">
    <source>
        <dbReference type="Pfam" id="PF20434"/>
    </source>
</evidence>
<dbReference type="GO" id="GO:0016787">
    <property type="term" value="F:hydrolase activity"/>
    <property type="evidence" value="ECO:0007669"/>
    <property type="project" value="UniProtKB-KW"/>
</dbReference>
<reference evidence="3 4" key="1">
    <citation type="journal article" date="2015" name="BMC Genomics">
        <title>Comparative genomics of Fructobacillus spp. and Leuconostoc spp. reveals niche-specific evolution of Fructobacillus spp.</title>
        <authorList>
            <person name="Endo A."/>
            <person name="Tanizawa Y."/>
            <person name="Tanaka N."/>
            <person name="Maeno S."/>
            <person name="Kumar H."/>
            <person name="Shiwa Y."/>
            <person name="Okada S."/>
            <person name="Yoshikawa H."/>
            <person name="Dicks L."/>
            <person name="Nakagawa J."/>
            <person name="Arita M."/>
        </authorList>
    </citation>
    <scope>NUCLEOTIDE SEQUENCE [LARGE SCALE GENOMIC DNA]</scope>
    <source>
        <strain evidence="3 4">JCM 12225</strain>
    </source>
</reference>
<keyword evidence="4" id="KW-1185">Reference proteome</keyword>
<dbReference type="InterPro" id="IPR050300">
    <property type="entry name" value="GDXG_lipolytic_enzyme"/>
</dbReference>
<proteinExistence type="predicted"/>
<dbReference type="InterPro" id="IPR029058">
    <property type="entry name" value="AB_hydrolase_fold"/>
</dbReference>
<evidence type="ECO:0000313" key="4">
    <source>
        <dbReference type="Proteomes" id="UP000253891"/>
    </source>
</evidence>
<dbReference type="STRING" id="157463.GCA_001047075_00396"/>
<evidence type="ECO:0000313" key="3">
    <source>
        <dbReference type="EMBL" id="GAO99465.1"/>
    </source>
</evidence>
<dbReference type="EMBL" id="DF967991">
    <property type="protein sequence ID" value="GAO99465.1"/>
    <property type="molecule type" value="Genomic_DNA"/>
</dbReference>
<accession>A0A0K8MG39</accession>
<feature type="domain" description="BD-FAE-like" evidence="2">
    <location>
        <begin position="24"/>
        <end position="220"/>
    </location>
</feature>
<dbReference type="InterPro" id="IPR049492">
    <property type="entry name" value="BD-FAE-like_dom"/>
</dbReference>
<dbReference type="AlphaFoldDB" id="A0A0K8MG39"/>
<organism evidence="3 4">
    <name type="scientific">Fructobacillus ficulneus</name>
    <dbReference type="NCBI Taxonomy" id="157463"/>
    <lineage>
        <taxon>Bacteria</taxon>
        <taxon>Bacillati</taxon>
        <taxon>Bacillota</taxon>
        <taxon>Bacilli</taxon>
        <taxon>Lactobacillales</taxon>
        <taxon>Lactobacillaceae</taxon>
        <taxon>Fructobacillus</taxon>
    </lineage>
</organism>
<evidence type="ECO:0000256" key="1">
    <source>
        <dbReference type="ARBA" id="ARBA00022801"/>
    </source>
</evidence>
<dbReference type="Proteomes" id="UP000253891">
    <property type="component" value="Unassembled WGS sequence"/>
</dbReference>
<dbReference type="Gene3D" id="3.40.50.1820">
    <property type="entry name" value="alpha/beta hydrolase"/>
    <property type="match status" value="1"/>
</dbReference>
<keyword evidence="1" id="KW-0378">Hydrolase</keyword>
<dbReference type="Pfam" id="PF20434">
    <property type="entry name" value="BD-FAE"/>
    <property type="match status" value="1"/>
</dbReference>
<name>A0A0K8MG39_9LACO</name>
<dbReference type="OrthoDB" id="179999at2"/>
<dbReference type="SUPFAM" id="SSF53474">
    <property type="entry name" value="alpha/beta-Hydrolases"/>
    <property type="match status" value="1"/>
</dbReference>
<dbReference type="PANTHER" id="PTHR48081">
    <property type="entry name" value="AB HYDROLASE SUPERFAMILY PROTEIN C4A8.06C"/>
    <property type="match status" value="1"/>
</dbReference>